<keyword evidence="2" id="KW-0031">Aminopeptidase</keyword>
<accession>A0A846MZH6</accession>
<dbReference type="PANTHER" id="PTHR36512:SF3">
    <property type="entry name" value="BLR5678 PROTEIN"/>
    <property type="match status" value="1"/>
</dbReference>
<protein>
    <submittedName>
        <fullName evidence="2">L-aminopeptidase/D-esterase-like protein</fullName>
    </submittedName>
</protein>
<dbReference type="AlphaFoldDB" id="A0A846MZH6"/>
<keyword evidence="2" id="KW-0378">Hydrolase</keyword>
<dbReference type="Proteomes" id="UP000570514">
    <property type="component" value="Unassembled WGS sequence"/>
</dbReference>
<dbReference type="InterPro" id="IPR005321">
    <property type="entry name" value="Peptidase_S58_DmpA"/>
</dbReference>
<evidence type="ECO:0000256" key="1">
    <source>
        <dbReference type="ARBA" id="ARBA00007068"/>
    </source>
</evidence>
<sequence>MNMIRQGARNLITDVPGLKVGNAEDFGVRTGVTVLIGDVPSPCAVDIRGGAPGTRDTDALDPVSLVEGIDALVLSGGSAFGLDAPAGVQSVLKAQGRGYEIAPGLPRVPIVSGAILFDLASGGNKDWGDETPYRRLGQRAADAAGIDFALGNAGAGLGAIAGAYKGGLGSASAVTEDEYTVGALVAVNSVGSPVLPGSDVFWAWPFEMAGEFGGKRPSPELKPGPLLPLDMKGAVRAGENTTIAIIATDAALTRIELKRLAIMAADGFARALRPVHTPFDGDLIYALSTGRRALKEPRPLEVMRLGVLAADSLARAIARGVYEAESLGPVRSYRDTFL</sequence>
<dbReference type="InterPro" id="IPR016117">
    <property type="entry name" value="ArgJ-like_dom_sf"/>
</dbReference>
<comment type="similarity">
    <text evidence="1">Belongs to the peptidase S58 family.</text>
</comment>
<dbReference type="Gene3D" id="3.60.70.12">
    <property type="entry name" value="L-amino peptidase D-ALA esterase/amidase"/>
    <property type="match status" value="1"/>
</dbReference>
<dbReference type="CDD" id="cd02252">
    <property type="entry name" value="nylC_like"/>
    <property type="match status" value="1"/>
</dbReference>
<evidence type="ECO:0000313" key="2">
    <source>
        <dbReference type="EMBL" id="NIK88337.1"/>
    </source>
</evidence>
<keyword evidence="3" id="KW-1185">Reference proteome</keyword>
<reference evidence="2 3" key="1">
    <citation type="submission" date="2020-03" db="EMBL/GenBank/DDBJ databases">
        <title>Genomic Encyclopedia of Type Strains, Phase IV (KMG-IV): sequencing the most valuable type-strain genomes for metagenomic binning, comparative biology and taxonomic classification.</title>
        <authorList>
            <person name="Goeker M."/>
        </authorList>
    </citation>
    <scope>NUCLEOTIDE SEQUENCE [LARGE SCALE GENOMIC DNA]</scope>
    <source>
        <strain evidence="2 3">DSM 19867</strain>
    </source>
</reference>
<dbReference type="SUPFAM" id="SSF56266">
    <property type="entry name" value="DmpA/ArgJ-like"/>
    <property type="match status" value="1"/>
</dbReference>
<dbReference type="Pfam" id="PF03576">
    <property type="entry name" value="Peptidase_S58"/>
    <property type="match status" value="1"/>
</dbReference>
<comment type="caution">
    <text evidence="2">The sequence shown here is derived from an EMBL/GenBank/DDBJ whole genome shotgun (WGS) entry which is preliminary data.</text>
</comment>
<dbReference type="EMBL" id="JAASRM010000001">
    <property type="protein sequence ID" value="NIK88337.1"/>
    <property type="molecule type" value="Genomic_DNA"/>
</dbReference>
<name>A0A846MZH6_9PROT</name>
<evidence type="ECO:0000313" key="3">
    <source>
        <dbReference type="Proteomes" id="UP000570514"/>
    </source>
</evidence>
<organism evidence="2 3">
    <name type="scientific">Rhizomicrobium palustre</name>
    <dbReference type="NCBI Taxonomy" id="189966"/>
    <lineage>
        <taxon>Bacteria</taxon>
        <taxon>Pseudomonadati</taxon>
        <taxon>Pseudomonadota</taxon>
        <taxon>Alphaproteobacteria</taxon>
        <taxon>Micropepsales</taxon>
        <taxon>Micropepsaceae</taxon>
        <taxon>Rhizomicrobium</taxon>
    </lineage>
</organism>
<gene>
    <name evidence="2" type="ORF">FHS83_001655</name>
</gene>
<dbReference type="GO" id="GO:0004177">
    <property type="term" value="F:aminopeptidase activity"/>
    <property type="evidence" value="ECO:0007669"/>
    <property type="project" value="UniProtKB-KW"/>
</dbReference>
<dbReference type="PANTHER" id="PTHR36512">
    <property type="entry name" value="D-AMINOPEPTIDASE"/>
    <property type="match status" value="1"/>
</dbReference>
<proteinExistence type="inferred from homology"/>
<keyword evidence="2" id="KW-0645">Protease</keyword>